<reference evidence="3" key="1">
    <citation type="journal article" date="2020" name="New Phytol.">
        <title>Comparative genomics reveals dynamic genome evolution in host specialist ectomycorrhizal fungi.</title>
        <authorList>
            <person name="Lofgren L.A."/>
            <person name="Nguyen N.H."/>
            <person name="Vilgalys R."/>
            <person name="Ruytinx J."/>
            <person name="Liao H.L."/>
            <person name="Branco S."/>
            <person name="Kuo A."/>
            <person name="LaButti K."/>
            <person name="Lipzen A."/>
            <person name="Andreopoulos W."/>
            <person name="Pangilinan J."/>
            <person name="Riley R."/>
            <person name="Hundley H."/>
            <person name="Na H."/>
            <person name="Barry K."/>
            <person name="Grigoriev I.V."/>
            <person name="Stajich J.E."/>
            <person name="Kennedy P.G."/>
        </authorList>
    </citation>
    <scope>NUCLEOTIDE SEQUENCE</scope>
    <source>
        <strain evidence="3">DOB743</strain>
    </source>
</reference>
<dbReference type="Pfam" id="PF13840">
    <property type="entry name" value="ACT_7"/>
    <property type="match status" value="1"/>
</dbReference>
<dbReference type="InterPro" id="IPR027795">
    <property type="entry name" value="CASTOR_ACT_dom"/>
</dbReference>
<feature type="domain" description="CASTOR ACT" evidence="2">
    <location>
        <begin position="104"/>
        <end position="165"/>
    </location>
</feature>
<dbReference type="GO" id="GO:0046394">
    <property type="term" value="P:carboxylic acid biosynthetic process"/>
    <property type="evidence" value="ECO:0007669"/>
    <property type="project" value="UniProtKB-ARBA"/>
</dbReference>
<sequence length="568" mass="61901">MAESSSNVTVSLLPVSLSLVHIPRSRLPQLSHPVLRQILQPNPTFINVTCNEIELSLFAESHMLADFEPVARRDRQRQRSRSGSGSSSRRAQSVLPQDHLEISYEKWNVLQIDSHSDQLDSSGARVHELSAPLAAAGISILYQSSYLSDFIFVKESRLQEVMSLLGSTGFDLYSSDPELLTSRVVSPMLSPIFPDDSSIPDVAQDITVESGAILTRTRNSLDTVSAAALTLQHINLTTSPNDSPASSPTHHKHPPRHKSHSPTSGEVRVLTPNLACVGLSDDSVDTWGLKIVKLVAFPELIPVKEQPSRLRKSQSRNVHPTDGAPLLSESSSRERYSDSSDSFSSSSDDEEEGYFSHSPLGNLSSTSLQSSAASRSFPDLSISVPSQTGPFKPSAKHIIAPLAPLSPLESKPASHRKPTFHHMDSSVTIKKPAADETIRGIVPFFSFTRTQEGTSLTTDVTLLAALFPPNERHMMICAGELDVLDAQSSSTDSDSEDDEDTLSSGGALKCLQIDLRRFGLDKHGLVNRFSRVLEQNGINHMYSSTYKTANLLVSKAHADRARALLKAC</sequence>
<feature type="region of interest" description="Disordered" evidence="1">
    <location>
        <begin position="305"/>
        <end position="367"/>
    </location>
</feature>
<protein>
    <recommendedName>
        <fullName evidence="2">CASTOR ACT domain-containing protein</fullName>
    </recommendedName>
</protein>
<dbReference type="InterPro" id="IPR045865">
    <property type="entry name" value="ACT-like_dom_sf"/>
</dbReference>
<dbReference type="GO" id="GO:0006520">
    <property type="term" value="P:amino acid metabolic process"/>
    <property type="evidence" value="ECO:0007669"/>
    <property type="project" value="UniProtKB-ARBA"/>
</dbReference>
<feature type="compositionally biased region" description="Basic residues" evidence="1">
    <location>
        <begin position="249"/>
        <end position="260"/>
    </location>
</feature>
<feature type="region of interest" description="Disordered" evidence="1">
    <location>
        <begin position="69"/>
        <end position="94"/>
    </location>
</feature>
<dbReference type="PANTHER" id="PTHR31131">
    <property type="entry name" value="CHROMOSOME 1, WHOLE GENOME SHOTGUN SEQUENCE"/>
    <property type="match status" value="1"/>
</dbReference>
<evidence type="ECO:0000313" key="4">
    <source>
        <dbReference type="Proteomes" id="UP000714275"/>
    </source>
</evidence>
<dbReference type="SUPFAM" id="SSF55021">
    <property type="entry name" value="ACT-like"/>
    <property type="match status" value="1"/>
</dbReference>
<evidence type="ECO:0000313" key="3">
    <source>
        <dbReference type="EMBL" id="KAG1783056.1"/>
    </source>
</evidence>
<dbReference type="AlphaFoldDB" id="A0A9P7A7T5"/>
<dbReference type="EMBL" id="JABBWD010000002">
    <property type="protein sequence ID" value="KAG1783056.1"/>
    <property type="molecule type" value="Genomic_DNA"/>
</dbReference>
<dbReference type="OrthoDB" id="58529at2759"/>
<dbReference type="PANTHER" id="PTHR31131:SF6">
    <property type="entry name" value="CASTOR ACT DOMAIN-CONTAINING PROTEIN"/>
    <property type="match status" value="1"/>
</dbReference>
<organism evidence="3 4">
    <name type="scientific">Suillus placidus</name>
    <dbReference type="NCBI Taxonomy" id="48579"/>
    <lineage>
        <taxon>Eukaryota</taxon>
        <taxon>Fungi</taxon>
        <taxon>Dikarya</taxon>
        <taxon>Basidiomycota</taxon>
        <taxon>Agaricomycotina</taxon>
        <taxon>Agaricomycetes</taxon>
        <taxon>Agaricomycetidae</taxon>
        <taxon>Boletales</taxon>
        <taxon>Suillineae</taxon>
        <taxon>Suillaceae</taxon>
        <taxon>Suillus</taxon>
    </lineage>
</organism>
<dbReference type="Gene3D" id="3.30.2130.10">
    <property type="entry name" value="VC0802-like"/>
    <property type="match status" value="2"/>
</dbReference>
<keyword evidence="4" id="KW-1185">Reference proteome</keyword>
<feature type="compositionally biased region" description="Low complexity" evidence="1">
    <location>
        <begin position="81"/>
        <end position="93"/>
    </location>
</feature>
<feature type="region of interest" description="Disordered" evidence="1">
    <location>
        <begin position="236"/>
        <end position="267"/>
    </location>
</feature>
<proteinExistence type="predicted"/>
<dbReference type="InterPro" id="IPR051719">
    <property type="entry name" value="CASTOR_mTORC1"/>
</dbReference>
<evidence type="ECO:0000256" key="1">
    <source>
        <dbReference type="SAM" id="MobiDB-lite"/>
    </source>
</evidence>
<dbReference type="Proteomes" id="UP000714275">
    <property type="component" value="Unassembled WGS sequence"/>
</dbReference>
<evidence type="ECO:0000259" key="2">
    <source>
        <dbReference type="Pfam" id="PF13840"/>
    </source>
</evidence>
<name>A0A9P7A7T5_9AGAM</name>
<accession>A0A9P7A7T5</accession>
<comment type="caution">
    <text evidence="3">The sequence shown here is derived from an EMBL/GenBank/DDBJ whole genome shotgun (WGS) entry which is preliminary data.</text>
</comment>
<gene>
    <name evidence="3" type="ORF">EV702DRAFT_241148</name>
</gene>
<feature type="compositionally biased region" description="Polar residues" evidence="1">
    <location>
        <begin position="236"/>
        <end position="245"/>
    </location>
</feature>